<dbReference type="Pfam" id="PF23704">
    <property type="entry name" value="WHD_GTF3C1_N"/>
    <property type="match status" value="1"/>
</dbReference>
<comment type="caution">
    <text evidence="14">The sequence shown here is derived from an EMBL/GenBank/DDBJ whole genome shotgun (WGS) entry which is preliminary data.</text>
</comment>
<feature type="domain" description="B-block binding subunit of TFIIIC" evidence="7">
    <location>
        <begin position="105"/>
        <end position="187"/>
    </location>
</feature>
<evidence type="ECO:0000259" key="9">
    <source>
        <dbReference type="Pfam" id="PF24101"/>
    </source>
</evidence>
<evidence type="ECO:0000259" key="13">
    <source>
        <dbReference type="Pfam" id="PF24658"/>
    </source>
</evidence>
<dbReference type="InterPro" id="IPR056428">
    <property type="entry name" value="WH_GTF3C1"/>
</dbReference>
<dbReference type="Pfam" id="PF24658">
    <property type="entry name" value="DUF7647"/>
    <property type="match status" value="1"/>
</dbReference>
<proteinExistence type="predicted"/>
<feature type="domain" description="DUF7647" evidence="13">
    <location>
        <begin position="733"/>
        <end position="908"/>
    </location>
</feature>
<protein>
    <recommendedName>
        <fullName evidence="16">B-block binding subunit of TFIIIC domain-containing protein</fullName>
    </recommendedName>
</protein>
<dbReference type="InterPro" id="IPR056020">
    <property type="entry name" value="DUF7599"/>
</dbReference>
<feature type="compositionally biased region" description="Polar residues" evidence="6">
    <location>
        <begin position="1044"/>
        <end position="1059"/>
    </location>
</feature>
<accession>A0ABQ9MK93</accession>
<evidence type="ECO:0000259" key="12">
    <source>
        <dbReference type="Pfam" id="PF24657"/>
    </source>
</evidence>
<dbReference type="InterPro" id="IPR035625">
    <property type="entry name" value="Tfc3-like_eWH"/>
</dbReference>
<evidence type="ECO:0000256" key="6">
    <source>
        <dbReference type="SAM" id="MobiDB-lite"/>
    </source>
</evidence>
<reference evidence="14" key="1">
    <citation type="journal article" date="2023" name="Plant Biotechnol. J.">
        <title>Chromosome-level wild Hevea brasiliensis genome provides new tools for genomic-assisted breeding and valuable loci to elevate rubber yield.</title>
        <authorList>
            <person name="Cheng H."/>
            <person name="Song X."/>
            <person name="Hu Y."/>
            <person name="Wu T."/>
            <person name="Yang Q."/>
            <person name="An Z."/>
            <person name="Feng S."/>
            <person name="Deng Z."/>
            <person name="Wu W."/>
            <person name="Zeng X."/>
            <person name="Tu M."/>
            <person name="Wang X."/>
            <person name="Huang H."/>
        </authorList>
    </citation>
    <scope>NUCLEOTIDE SEQUENCE</scope>
    <source>
        <strain evidence="14">MT/VB/25A 57/8</strain>
    </source>
</reference>
<dbReference type="InterPro" id="IPR044210">
    <property type="entry name" value="Tfc3-like"/>
</dbReference>
<feature type="domain" description="DUF7645" evidence="11">
    <location>
        <begin position="909"/>
        <end position="969"/>
    </location>
</feature>
<feature type="domain" description="DUF7599" evidence="10">
    <location>
        <begin position="232"/>
        <end position="315"/>
    </location>
</feature>
<dbReference type="InterPro" id="IPR056064">
    <property type="entry name" value="DUF7647"/>
</dbReference>
<evidence type="ECO:0000259" key="11">
    <source>
        <dbReference type="Pfam" id="PF24655"/>
    </source>
</evidence>
<dbReference type="InterPro" id="IPR056062">
    <property type="entry name" value="DUF7645"/>
</dbReference>
<dbReference type="Pfam" id="PF24655">
    <property type="entry name" value="DUF7645"/>
    <property type="match status" value="1"/>
</dbReference>
<feature type="domain" description="GTF3C1 extended winged-helix" evidence="9">
    <location>
        <begin position="545"/>
        <end position="654"/>
    </location>
</feature>
<evidence type="ECO:0000313" key="15">
    <source>
        <dbReference type="Proteomes" id="UP001174677"/>
    </source>
</evidence>
<dbReference type="Proteomes" id="UP001174677">
    <property type="component" value="Chromosome 6"/>
</dbReference>
<evidence type="ECO:0000259" key="10">
    <source>
        <dbReference type="Pfam" id="PF24538"/>
    </source>
</evidence>
<evidence type="ECO:0000256" key="5">
    <source>
        <dbReference type="ARBA" id="ARBA00023242"/>
    </source>
</evidence>
<dbReference type="Pfam" id="PF24101">
    <property type="entry name" value="WHD_GTF3C1"/>
    <property type="match status" value="1"/>
</dbReference>
<sequence length="1866" mass="210139">MDTLISSALEEICCRGSTGLLLSSLWSTLTPTPAVSLKASLWSNLLSISSIQFFVPAEDSPFSATDPKIQRFEDAEKLNLKIVANEHLRDCFVGLYDTPSSSIGPLQRRTLERLAVVRTNGITQNQLAKEFGIEGNNFFYRVRNLECRQLIVRKPVIVKTKEADCEGETKNSSVVSTNLIYLPRYAKHLGVQQRFEINKEERNLGGPGNVEETDVGGDGFEREPSKDDVLIKDFLPAMKAICDKLEEANDKVLVVSDIKQALGYTRTPGHRAWRNICRRLKDAGIVEEFDAKVNEKVERCLRLLKKFPSKNFENKPLGCGHDCDGKKMVKFGRRFQQTEQLVELPIDHQIYDMIDAKRTEGATVIEVCGRLGIDRKRSDSRLHNLFSRFGMHVQAENHNKTVAFRVWTSDSNTEESNAFLDKSKIDLGGINNSTLNVSNHDVSDRSTEALLEYNPSTSEVDFAATGKLNSGEINAEPCQGLPKDGPTNHVLDCHDKVPELHHEPMDTASDAKLNLMISEMEINSASSETTLTLPDSGSSYPYLPLTTDGALREQRILERLQNEKFLLKAELQRWLMSLEKDKHTSMDRKTIDRILNKLQQQGHCKCVHIKLPAVTNCTSGRPTMVVLHPSIQSFPPELLGEIHDRMRSFDKQIRVQASSKLKIKESIPVLNGVTRTQIRRGSDEQAVKAEAMRANGFVLAKMVRAKLLHNFLWGYLSSLPGWDDVLLTGPCERSYKFLALEAAMKAVPVELFLKVVGTTNKFDDMIAKTSRGLCLSDLPVEEYKQLMDTQATGRLSLIIDILRRLKLIRLIRNGYSEDGFKNPHETFMHAMELRPYLEEPLSVVSTSILRSLDLRPRIRHDFILSNQEAVDEYWKTLEYCYAAADPKAALHAFPGSVVPEVFHPRFWTSVRVMSAHQRTELLNRIGKDDLNKKISCEDCVNIASDLNLSLQQVLRAYYGKHQQRLNIFQGVVNANEDHQTSKKKLSSRKRKRSLKASSVKRGRVDAVKEKLSEEGPDIVDQLMEEQELYPSEQHEDHLPPYHEGNNQESVEEPGSNQDTKCHSVLSQYACSKSRSTRQRRFSWTDADDRQLLIQYARHRAVLGANIHKAEWKKIPDLPAPPMTCSRRMHLLKKNTKFRKMLMKLCTMLSERYAKYLEQTQSASVDKNGCRVLMRCSTSEGDKFSNGLKNSTGAGFEEERWDDFSDESIKKTFECVLLYKKKANFQDSKRVGNASEELSNLNTNIVGYSTVESELVSSSTLNESIHKDGQGIFKDSGQRLKRHRLHQKFIKCLNEGTFVSTQVHKSLAVSNAVELLKLVFLCTSGAPDLQNHLAETLRRYSERDLFAAFSYLRDKKIMIGGDGGQPFVLSQQFMQSVSKSAFPSNTGKEAAKFSGWLHEREKDLTERGINLTADLQCGDIFQLFALVSSGELSISPCVPDEGVGEAEDLRSLKRRAEDDELCDVDKVKKIRSLADSELISRREKGFPGITVLVHRTKLMTANAVELFKVSCMDEFHQNDKFKEILGQKISSSSLQRDSTTEVPSFDSIDPAAGWSSESPWEAMVGYAEYLMVKPSDPKQASLFNPEVFRTVFMAIQKAGDQGLSLEEVSQVVGENVHEQIIDVLQAFGCVLKVNAYDTVHVVNALYHSKYFLTSLVGLHQDLDPPLVTKSLQRSENGHSVSHCEGYDVVGSSSQKEAIMRNHHVHKVTILNLPEESVPSIETQRSNVHEGSLQEKVILPGQNNDGETCKFSSKELRVPILPWINGDGSINKVVYDGLVRRVLGIVMQSPGILEDNIIHQIDVLNPQSCRSLMELMILDKHLIVRKMHQSTSSGPPALLGTLLGSSFRESKSVYRKHLFANPMCASYL</sequence>
<keyword evidence="15" id="KW-1185">Reference proteome</keyword>
<dbReference type="Pfam" id="PF04182">
    <property type="entry name" value="B-block_TFIIIC"/>
    <property type="match status" value="1"/>
</dbReference>
<evidence type="ECO:0000256" key="2">
    <source>
        <dbReference type="ARBA" id="ARBA00022553"/>
    </source>
</evidence>
<feature type="compositionally biased region" description="Basic residues" evidence="6">
    <location>
        <begin position="981"/>
        <end position="1001"/>
    </location>
</feature>
<feature type="region of interest" description="Disordered" evidence="6">
    <location>
        <begin position="976"/>
        <end position="1001"/>
    </location>
</feature>
<dbReference type="PANTHER" id="PTHR15180:SF1">
    <property type="entry name" value="GENERAL TRANSCRIPTION FACTOR 3C POLYPEPTIDE 1"/>
    <property type="match status" value="1"/>
</dbReference>
<evidence type="ECO:0000256" key="4">
    <source>
        <dbReference type="ARBA" id="ARBA00023163"/>
    </source>
</evidence>
<feature type="region of interest" description="Disordered" evidence="6">
    <location>
        <begin position="200"/>
        <end position="224"/>
    </location>
</feature>
<evidence type="ECO:0000256" key="1">
    <source>
        <dbReference type="ARBA" id="ARBA00004123"/>
    </source>
</evidence>
<dbReference type="EMBL" id="JARPOI010000006">
    <property type="protein sequence ID" value="KAJ9179395.1"/>
    <property type="molecule type" value="Genomic_DNA"/>
</dbReference>
<comment type="subcellular location">
    <subcellularLocation>
        <location evidence="1">Nucleus</location>
    </subcellularLocation>
</comment>
<keyword evidence="5" id="KW-0539">Nucleus</keyword>
<feature type="domain" description="DUF7646" evidence="12">
    <location>
        <begin position="332"/>
        <end position="415"/>
    </location>
</feature>
<gene>
    <name evidence="14" type="ORF">P3X46_011185</name>
</gene>
<dbReference type="InterPro" id="IPR056467">
    <property type="entry name" value="eWH_GTF3C1"/>
</dbReference>
<evidence type="ECO:0008006" key="16">
    <source>
        <dbReference type="Google" id="ProtNLM"/>
    </source>
</evidence>
<evidence type="ECO:0000259" key="7">
    <source>
        <dbReference type="Pfam" id="PF04182"/>
    </source>
</evidence>
<organism evidence="14 15">
    <name type="scientific">Hevea brasiliensis</name>
    <name type="common">Para rubber tree</name>
    <name type="synonym">Siphonia brasiliensis</name>
    <dbReference type="NCBI Taxonomy" id="3981"/>
    <lineage>
        <taxon>Eukaryota</taxon>
        <taxon>Viridiplantae</taxon>
        <taxon>Streptophyta</taxon>
        <taxon>Embryophyta</taxon>
        <taxon>Tracheophyta</taxon>
        <taxon>Spermatophyta</taxon>
        <taxon>Magnoliopsida</taxon>
        <taxon>eudicotyledons</taxon>
        <taxon>Gunneridae</taxon>
        <taxon>Pentapetalae</taxon>
        <taxon>rosids</taxon>
        <taxon>fabids</taxon>
        <taxon>Malpighiales</taxon>
        <taxon>Euphorbiaceae</taxon>
        <taxon>Crotonoideae</taxon>
        <taxon>Micrandreae</taxon>
        <taxon>Hevea</taxon>
    </lineage>
</organism>
<dbReference type="InterPro" id="IPR007309">
    <property type="entry name" value="TFIIIC_Bblock-bd"/>
</dbReference>
<dbReference type="Pfam" id="PF24657">
    <property type="entry name" value="DUF7646"/>
    <property type="match status" value="1"/>
</dbReference>
<evidence type="ECO:0000259" key="8">
    <source>
        <dbReference type="Pfam" id="PF23704"/>
    </source>
</evidence>
<evidence type="ECO:0000256" key="3">
    <source>
        <dbReference type="ARBA" id="ARBA00023125"/>
    </source>
</evidence>
<keyword evidence="3" id="KW-0238">DNA-binding</keyword>
<evidence type="ECO:0000313" key="14">
    <source>
        <dbReference type="EMBL" id="KAJ9179395.1"/>
    </source>
</evidence>
<dbReference type="InterPro" id="IPR056063">
    <property type="entry name" value="DUF7646"/>
</dbReference>
<dbReference type="Pfam" id="PF24538">
    <property type="entry name" value="DUF7599"/>
    <property type="match status" value="1"/>
</dbReference>
<keyword evidence="4" id="KW-0804">Transcription</keyword>
<dbReference type="CDD" id="cd16169">
    <property type="entry name" value="Tau138_eWH"/>
    <property type="match status" value="1"/>
</dbReference>
<feature type="domain" description="General transcription factor 3C polypeptide 1 winged-helix" evidence="8">
    <location>
        <begin position="1"/>
        <end position="96"/>
    </location>
</feature>
<dbReference type="PANTHER" id="PTHR15180">
    <property type="entry name" value="GENERAL TRANSCRIPTION FACTOR 3C POLYPEPTIDE 1"/>
    <property type="match status" value="1"/>
</dbReference>
<keyword evidence="2" id="KW-0597">Phosphoprotein</keyword>
<feature type="region of interest" description="Disordered" evidence="6">
    <location>
        <begin position="1030"/>
        <end position="1059"/>
    </location>
</feature>
<name>A0ABQ9MK93_HEVBR</name>